<evidence type="ECO:0000313" key="2">
    <source>
        <dbReference type="Proteomes" id="UP000584642"/>
    </source>
</evidence>
<keyword evidence="2" id="KW-1185">Reference proteome</keyword>
<reference evidence="1 2" key="1">
    <citation type="submission" date="2020-05" db="EMBL/GenBank/DDBJ databases">
        <title>Azospirillum oleiclasticum sp. nov, a nitrogen-fixing and heavy crude oil-emulsifying bacterium isolated from the crude oil of Yumen Oilfield.</title>
        <authorList>
            <person name="Wu D."/>
            <person name="Cai M."/>
            <person name="Zhang X."/>
        </authorList>
    </citation>
    <scope>NUCLEOTIDE SEQUENCE [LARGE SCALE GENOMIC DNA]</scope>
    <source>
        <strain evidence="1 2">ROY-1-1-2</strain>
    </source>
</reference>
<evidence type="ECO:0000313" key="1">
    <source>
        <dbReference type="EMBL" id="NYZ19409.1"/>
    </source>
</evidence>
<dbReference type="RefSeq" id="WP_180281155.1">
    <property type="nucleotide sequence ID" value="NZ_JABFDB010000002.1"/>
</dbReference>
<sequence>MFSRIPSARRVETQRLLSVVAIPFAAALAMGTAVLASGTAVLPTAEGGGTLAFLLEFVKFCYLAVGMAHLSGALAERFAGGLPAGLWLDELGEERSPATTQSFWDTFPNHVDGSAIALGVAVLCWTLG</sequence>
<comment type="caution">
    <text evidence="1">The sequence shown here is derived from an EMBL/GenBank/DDBJ whole genome shotgun (WGS) entry which is preliminary data.</text>
</comment>
<organism evidence="1 2">
    <name type="scientific">Azospirillum oleiclasticum</name>
    <dbReference type="NCBI Taxonomy" id="2735135"/>
    <lineage>
        <taxon>Bacteria</taxon>
        <taxon>Pseudomonadati</taxon>
        <taxon>Pseudomonadota</taxon>
        <taxon>Alphaproteobacteria</taxon>
        <taxon>Rhodospirillales</taxon>
        <taxon>Azospirillaceae</taxon>
        <taxon>Azospirillum</taxon>
    </lineage>
</organism>
<dbReference type="EMBL" id="JABFDB010000002">
    <property type="protein sequence ID" value="NYZ19409.1"/>
    <property type="molecule type" value="Genomic_DNA"/>
</dbReference>
<gene>
    <name evidence="1" type="ORF">HND93_06780</name>
</gene>
<name>A0ABX2T515_9PROT</name>
<proteinExistence type="predicted"/>
<accession>A0ABX2T515</accession>
<dbReference type="Proteomes" id="UP000584642">
    <property type="component" value="Unassembled WGS sequence"/>
</dbReference>
<protein>
    <submittedName>
        <fullName evidence="1">Uncharacterized protein</fullName>
    </submittedName>
</protein>